<evidence type="ECO:0000256" key="1">
    <source>
        <dbReference type="ARBA" id="ARBA00007879"/>
    </source>
</evidence>
<protein>
    <submittedName>
        <fullName evidence="5">RNA-binding (RRM/RBD/RNP motifs) family protein</fullName>
    </submittedName>
</protein>
<name>A0A0G4ANC9_9ROSI</name>
<dbReference type="Gene3D" id="3.30.70.330">
    <property type="match status" value="1"/>
</dbReference>
<evidence type="ECO:0000256" key="2">
    <source>
        <dbReference type="PROSITE-ProRule" id="PRU00176"/>
    </source>
</evidence>
<dbReference type="InterPro" id="IPR012677">
    <property type="entry name" value="Nucleotide-bd_a/b_plait_sf"/>
</dbReference>
<comment type="similarity">
    <text evidence="1">Belongs to the alkB family.</text>
</comment>
<dbReference type="SUPFAM" id="SSF51197">
    <property type="entry name" value="Clavaminate synthase-like"/>
    <property type="match status" value="1"/>
</dbReference>
<dbReference type="InterPro" id="IPR037151">
    <property type="entry name" value="AlkB-like_sf"/>
</dbReference>
<proteinExistence type="evidence at transcript level"/>
<keyword evidence="2" id="KW-0694">RNA-binding</keyword>
<dbReference type="GO" id="GO:0032451">
    <property type="term" value="F:demethylase activity"/>
    <property type="evidence" value="ECO:0007669"/>
    <property type="project" value="TreeGrafter"/>
</dbReference>
<reference evidence="5" key="1">
    <citation type="submission" date="2014-09" db="EMBL/GenBank/DDBJ databases">
        <title>Coevolution between plastid and nuclear genomes in Geraniaceae.</title>
        <authorList>
            <person name="Zhang J."/>
            <person name="Ruhlman T.A."/>
            <person name="Sabir J."/>
            <person name="Blazier J.C."/>
            <person name="Jansen R.K."/>
        </authorList>
    </citation>
    <scope>NUCLEOTIDE SEQUENCE</scope>
</reference>
<feature type="domain" description="Fe2OG dioxygenase" evidence="4">
    <location>
        <begin position="201"/>
        <end position="327"/>
    </location>
</feature>
<dbReference type="PANTHER" id="PTHR12463:SF1">
    <property type="entry name" value="2-OXOGLUTARATE AND FE-DEPENDENT OXYGENASE FAMILY PROTEIN"/>
    <property type="match status" value="1"/>
</dbReference>
<accession>A0A0G4ANC9</accession>
<dbReference type="GO" id="GO:0003723">
    <property type="term" value="F:RNA binding"/>
    <property type="evidence" value="ECO:0007669"/>
    <property type="project" value="UniProtKB-UniRule"/>
</dbReference>
<dbReference type="InterPro" id="IPR005123">
    <property type="entry name" value="Oxoglu/Fe-dep_dioxygenase_dom"/>
</dbReference>
<dbReference type="InterPro" id="IPR032857">
    <property type="entry name" value="ALKBH4"/>
</dbReference>
<feature type="domain" description="RRM" evidence="3">
    <location>
        <begin position="18"/>
        <end position="96"/>
    </location>
</feature>
<dbReference type="PROSITE" id="PS51471">
    <property type="entry name" value="FE2OG_OXY"/>
    <property type="match status" value="1"/>
</dbReference>
<dbReference type="InterPro" id="IPR027450">
    <property type="entry name" value="AlkB-like"/>
</dbReference>
<sequence>MGSPRFGPPKAENTISSPNLYVANCGPAVGLSHETVASVFATFGSVNGVYAADDSGARVIVSFDDVTSAARALQALHGRPCPDLAGRLLHIRYSMLHPTTVPSASLSVQVCLCASETAIPGLYLVPDFVTPHEEQELLAAVDARPWISLAKRRVQHYGYQFCYQTRNVNTKQHLGELPSFLSPVLERITSFPNLNDAADVSLDQLTVNEYPPGVGLSPHIDTHSAFEGLIFSLSLAGPCIMEFRRYEQGAWFPKAGSSIDTESENPENCTNFSRKAIYLPPRSMLLLSGEARLAWHHYIPHHKIDIVNDSVIKRSSRRVSFTIRKVRTGPCQCQFPQYCDSQR</sequence>
<dbReference type="AlphaFoldDB" id="A0A0G4ANC9"/>
<dbReference type="PANTHER" id="PTHR12463">
    <property type="entry name" value="OXYGENASE-RELATED"/>
    <property type="match status" value="1"/>
</dbReference>
<dbReference type="GO" id="GO:0070988">
    <property type="term" value="P:demethylation"/>
    <property type="evidence" value="ECO:0007669"/>
    <property type="project" value="InterPro"/>
</dbReference>
<dbReference type="Gene3D" id="2.60.120.590">
    <property type="entry name" value="Alpha-ketoglutarate-dependent dioxygenase AlkB-like"/>
    <property type="match status" value="1"/>
</dbReference>
<dbReference type="GO" id="GO:0016491">
    <property type="term" value="F:oxidoreductase activity"/>
    <property type="evidence" value="ECO:0007669"/>
    <property type="project" value="TreeGrafter"/>
</dbReference>
<dbReference type="EMBL" id="KM461486">
    <property type="protein sequence ID" value="AKM76729.1"/>
    <property type="molecule type" value="mRNA"/>
</dbReference>
<evidence type="ECO:0000259" key="4">
    <source>
        <dbReference type="PROSITE" id="PS51471"/>
    </source>
</evidence>
<dbReference type="InterPro" id="IPR035979">
    <property type="entry name" value="RBD_domain_sf"/>
</dbReference>
<dbReference type="SUPFAM" id="SSF54928">
    <property type="entry name" value="RNA-binding domain, RBD"/>
    <property type="match status" value="1"/>
</dbReference>
<evidence type="ECO:0000259" key="3">
    <source>
        <dbReference type="PROSITE" id="PS50102"/>
    </source>
</evidence>
<dbReference type="PROSITE" id="PS50102">
    <property type="entry name" value="RRM"/>
    <property type="match status" value="1"/>
</dbReference>
<dbReference type="FunFam" id="2.60.120.590:FF:000018">
    <property type="entry name" value="ALKylated DNA repair protein AlkB homolog"/>
    <property type="match status" value="1"/>
</dbReference>
<evidence type="ECO:0000313" key="5">
    <source>
        <dbReference type="EMBL" id="AKM76729.1"/>
    </source>
</evidence>
<organism evidence="5">
    <name type="scientific">Geranium phaeum</name>
    <dbReference type="NCBI Taxonomy" id="379952"/>
    <lineage>
        <taxon>Eukaryota</taxon>
        <taxon>Viridiplantae</taxon>
        <taxon>Streptophyta</taxon>
        <taxon>Embryophyta</taxon>
        <taxon>Tracheophyta</taxon>
        <taxon>Spermatophyta</taxon>
        <taxon>Magnoliopsida</taxon>
        <taxon>eudicotyledons</taxon>
        <taxon>Gunneridae</taxon>
        <taxon>Pentapetalae</taxon>
        <taxon>rosids</taxon>
        <taxon>malvids</taxon>
        <taxon>Geraniales</taxon>
        <taxon>Geraniaceae</taxon>
        <taxon>Geranium</taxon>
    </lineage>
</organism>
<dbReference type="InterPro" id="IPR000504">
    <property type="entry name" value="RRM_dom"/>
</dbReference>
<dbReference type="Pfam" id="PF13532">
    <property type="entry name" value="2OG-FeII_Oxy_2"/>
    <property type="match status" value="1"/>
</dbReference>